<evidence type="ECO:0000313" key="4">
    <source>
        <dbReference type="Proteomes" id="UP000186922"/>
    </source>
</evidence>
<sequence length="126" mass="12780">MNMYLPLALVLVGVVLVQAQPLGFGIPFSQQSNRFSNNFGQQFNNAAGNAAGAGQAQAGGLGSSASINQANHVADRFRTASQGLSANTAQGTMGSQAGGAAQAGGQIQGGQRFQSNMGSQNFFQQG</sequence>
<proteinExistence type="predicted"/>
<keyword evidence="4" id="KW-1185">Reference proteome</keyword>
<name>A0A1D1UXX9_RAMVA</name>
<keyword evidence="2" id="KW-0732">Signal</keyword>
<evidence type="ECO:0000256" key="2">
    <source>
        <dbReference type="SAM" id="SignalP"/>
    </source>
</evidence>
<accession>A0A1D1UXX9</accession>
<feature type="chain" id="PRO_5008897755" evidence="2">
    <location>
        <begin position="20"/>
        <end position="126"/>
    </location>
</feature>
<evidence type="ECO:0000256" key="1">
    <source>
        <dbReference type="SAM" id="MobiDB-lite"/>
    </source>
</evidence>
<feature type="signal peptide" evidence="2">
    <location>
        <begin position="1"/>
        <end position="19"/>
    </location>
</feature>
<evidence type="ECO:0000313" key="3">
    <source>
        <dbReference type="EMBL" id="GAU94494.1"/>
    </source>
</evidence>
<protein>
    <submittedName>
        <fullName evidence="3">Uncharacterized protein</fullName>
    </submittedName>
</protein>
<comment type="caution">
    <text evidence="3">The sequence shown here is derived from an EMBL/GenBank/DDBJ whole genome shotgun (WGS) entry which is preliminary data.</text>
</comment>
<dbReference type="AlphaFoldDB" id="A0A1D1UXX9"/>
<reference evidence="3 4" key="1">
    <citation type="journal article" date="2016" name="Nat. Commun.">
        <title>Extremotolerant tardigrade genome and improved radiotolerance of human cultured cells by tardigrade-unique protein.</title>
        <authorList>
            <person name="Hashimoto T."/>
            <person name="Horikawa D.D."/>
            <person name="Saito Y."/>
            <person name="Kuwahara H."/>
            <person name="Kozuka-Hata H."/>
            <person name="Shin-I T."/>
            <person name="Minakuchi Y."/>
            <person name="Ohishi K."/>
            <person name="Motoyama A."/>
            <person name="Aizu T."/>
            <person name="Enomoto A."/>
            <person name="Kondo K."/>
            <person name="Tanaka S."/>
            <person name="Hara Y."/>
            <person name="Koshikawa S."/>
            <person name="Sagara H."/>
            <person name="Miura T."/>
            <person name="Yokobori S."/>
            <person name="Miyagawa K."/>
            <person name="Suzuki Y."/>
            <person name="Kubo T."/>
            <person name="Oyama M."/>
            <person name="Kohara Y."/>
            <person name="Fujiyama A."/>
            <person name="Arakawa K."/>
            <person name="Katayama T."/>
            <person name="Toyoda A."/>
            <person name="Kunieda T."/>
        </authorList>
    </citation>
    <scope>NUCLEOTIDE SEQUENCE [LARGE SCALE GENOMIC DNA]</scope>
    <source>
        <strain evidence="3 4">YOKOZUNA-1</strain>
    </source>
</reference>
<gene>
    <name evidence="3" type="primary">RvY_06261-1</name>
    <name evidence="3" type="synonym">RvY_06261.1</name>
    <name evidence="3" type="ORF">RvY_06261</name>
</gene>
<feature type="region of interest" description="Disordered" evidence="1">
    <location>
        <begin position="81"/>
        <end position="107"/>
    </location>
</feature>
<organism evidence="3 4">
    <name type="scientific">Ramazzottius varieornatus</name>
    <name type="common">Water bear</name>
    <name type="synonym">Tardigrade</name>
    <dbReference type="NCBI Taxonomy" id="947166"/>
    <lineage>
        <taxon>Eukaryota</taxon>
        <taxon>Metazoa</taxon>
        <taxon>Ecdysozoa</taxon>
        <taxon>Tardigrada</taxon>
        <taxon>Eutardigrada</taxon>
        <taxon>Parachela</taxon>
        <taxon>Hypsibioidea</taxon>
        <taxon>Ramazzottiidae</taxon>
        <taxon>Ramazzottius</taxon>
    </lineage>
</organism>
<dbReference type="EMBL" id="BDGG01000002">
    <property type="protein sequence ID" value="GAU94494.1"/>
    <property type="molecule type" value="Genomic_DNA"/>
</dbReference>
<feature type="compositionally biased region" description="Low complexity" evidence="1">
    <location>
        <begin position="89"/>
        <end position="107"/>
    </location>
</feature>
<dbReference type="Proteomes" id="UP000186922">
    <property type="component" value="Unassembled WGS sequence"/>
</dbReference>